<evidence type="ECO:0000256" key="1">
    <source>
        <dbReference type="ARBA" id="ARBA00022722"/>
    </source>
</evidence>
<dbReference type="InterPro" id="IPR002421">
    <property type="entry name" value="5-3_exonuclease"/>
</dbReference>
<dbReference type="Proteomes" id="UP000539111">
    <property type="component" value="Unassembled WGS sequence"/>
</dbReference>
<dbReference type="Gene3D" id="1.10.150.20">
    <property type="entry name" value="5' to 3' exonuclease, C-terminal subdomain"/>
    <property type="match status" value="1"/>
</dbReference>
<dbReference type="SUPFAM" id="SSF88723">
    <property type="entry name" value="PIN domain-like"/>
    <property type="match status" value="1"/>
</dbReference>
<evidence type="ECO:0000256" key="6">
    <source>
        <dbReference type="ARBA" id="ARBA00050026"/>
    </source>
</evidence>
<dbReference type="GO" id="GO:0003677">
    <property type="term" value="F:DNA binding"/>
    <property type="evidence" value="ECO:0007669"/>
    <property type="project" value="UniProtKB-KW"/>
</dbReference>
<evidence type="ECO:0000256" key="4">
    <source>
        <dbReference type="ARBA" id="ARBA00023125"/>
    </source>
</evidence>
<dbReference type="GO" id="GO:0033567">
    <property type="term" value="P:DNA replication, Okazaki fragment processing"/>
    <property type="evidence" value="ECO:0007669"/>
    <property type="project" value="InterPro"/>
</dbReference>
<evidence type="ECO:0000256" key="5">
    <source>
        <dbReference type="ARBA" id="ARBA00049957"/>
    </source>
</evidence>
<dbReference type="RefSeq" id="WP_179428754.1">
    <property type="nucleotide sequence ID" value="NZ_JACBZP010000001.1"/>
</dbReference>
<dbReference type="EMBL" id="JACBZP010000001">
    <property type="protein sequence ID" value="NYI68401.1"/>
    <property type="molecule type" value="Genomic_DNA"/>
</dbReference>
<dbReference type="SMART" id="SM00279">
    <property type="entry name" value="HhH2"/>
    <property type="match status" value="1"/>
</dbReference>
<gene>
    <name evidence="8" type="ORF">BJY26_002707</name>
</gene>
<dbReference type="GO" id="GO:0017108">
    <property type="term" value="F:5'-flap endonuclease activity"/>
    <property type="evidence" value="ECO:0007669"/>
    <property type="project" value="InterPro"/>
</dbReference>
<dbReference type="Pfam" id="PF02739">
    <property type="entry name" value="5_3_exonuc_N"/>
    <property type="match status" value="1"/>
</dbReference>
<accession>A0A7Z0D409</accession>
<dbReference type="CDD" id="cd09898">
    <property type="entry name" value="H3TH_53EXO"/>
    <property type="match status" value="1"/>
</dbReference>
<dbReference type="PANTHER" id="PTHR42646:SF2">
    <property type="entry name" value="5'-3' EXONUCLEASE FAMILY PROTEIN"/>
    <property type="match status" value="1"/>
</dbReference>
<dbReference type="SMART" id="SM00475">
    <property type="entry name" value="53EXOc"/>
    <property type="match status" value="1"/>
</dbReference>
<name>A0A7Z0D409_9MICO</name>
<keyword evidence="2" id="KW-0378">Hydrolase</keyword>
<dbReference type="SUPFAM" id="SSF47807">
    <property type="entry name" value="5' to 3' exonuclease, C-terminal subdomain"/>
    <property type="match status" value="1"/>
</dbReference>
<reference evidence="8 9" key="1">
    <citation type="submission" date="2020-07" db="EMBL/GenBank/DDBJ databases">
        <title>Sequencing the genomes of 1000 actinobacteria strains.</title>
        <authorList>
            <person name="Klenk H.-P."/>
        </authorList>
    </citation>
    <scope>NUCLEOTIDE SEQUENCE [LARGE SCALE GENOMIC DNA]</scope>
    <source>
        <strain evidence="8 9">DSM 26341</strain>
    </source>
</reference>
<dbReference type="GO" id="GO:0008409">
    <property type="term" value="F:5'-3' exonuclease activity"/>
    <property type="evidence" value="ECO:0007669"/>
    <property type="project" value="InterPro"/>
</dbReference>
<evidence type="ECO:0000256" key="3">
    <source>
        <dbReference type="ARBA" id="ARBA00022839"/>
    </source>
</evidence>
<evidence type="ECO:0000313" key="9">
    <source>
        <dbReference type="Proteomes" id="UP000539111"/>
    </source>
</evidence>
<proteinExistence type="predicted"/>
<feature type="domain" description="5'-3' exonuclease" evidence="7">
    <location>
        <begin position="7"/>
        <end position="274"/>
    </location>
</feature>
<evidence type="ECO:0000256" key="2">
    <source>
        <dbReference type="ARBA" id="ARBA00022801"/>
    </source>
</evidence>
<evidence type="ECO:0000313" key="8">
    <source>
        <dbReference type="EMBL" id="NYI68401.1"/>
    </source>
</evidence>
<comment type="caution">
    <text evidence="8">The sequence shown here is derived from an EMBL/GenBank/DDBJ whole genome shotgun (WGS) entry which is preliminary data.</text>
</comment>
<dbReference type="InterPro" id="IPR020045">
    <property type="entry name" value="DNA_polI_H3TH"/>
</dbReference>
<dbReference type="Gene3D" id="3.40.50.1010">
    <property type="entry name" value="5'-nuclease"/>
    <property type="match status" value="1"/>
</dbReference>
<dbReference type="CDD" id="cd09859">
    <property type="entry name" value="PIN_53EXO"/>
    <property type="match status" value="1"/>
</dbReference>
<sequence length="324" mass="34202">MTEDPAAPSLLVLDTPALYYRAFYAMPSSITTDDGQPVGAVRGLLDMIAHLIGTYGGSHVLACWDDDWRPQFRVDLVPSYKAHRVTEDGQETPPELLAQLDWIRTALRAADIPVAGVPGYEADDVIASLVTAAAGDKVVVTGDRDLFQLVDDDVNVVYPGKSIREATRIDPTILRDEYSVASGTAYAVMATLRGDPSDGLPGVAGVGAKTAAKLVDAFGDLDGIIDAAADPVKPMTPRIAAAIEQSADDLRRAYRVVTTVKDLPVSSWVDGAGAPVAGAFDTAADRSAALTWAKPLRVDSSLSRLLAARDRAAADGAADNREQS</sequence>
<keyword evidence="1" id="KW-0540">Nuclease</keyword>
<dbReference type="InterPro" id="IPR008918">
    <property type="entry name" value="HhH2"/>
</dbReference>
<keyword evidence="3 8" id="KW-0269">Exonuclease</keyword>
<dbReference type="InterPro" id="IPR036279">
    <property type="entry name" value="5-3_exonuclease_C_sf"/>
</dbReference>
<dbReference type="InterPro" id="IPR029060">
    <property type="entry name" value="PIN-like_dom_sf"/>
</dbReference>
<keyword evidence="9" id="KW-1185">Reference proteome</keyword>
<dbReference type="InterPro" id="IPR020046">
    <property type="entry name" value="5-3_exonucl_a-hlix_arch_N"/>
</dbReference>
<dbReference type="Pfam" id="PF01367">
    <property type="entry name" value="5_3_exonuc"/>
    <property type="match status" value="1"/>
</dbReference>
<protein>
    <recommendedName>
        <fullName evidence="6">5'-3' exonuclease</fullName>
    </recommendedName>
</protein>
<evidence type="ECO:0000259" key="7">
    <source>
        <dbReference type="SMART" id="SM00475"/>
    </source>
</evidence>
<comment type="function">
    <text evidence="5">5'-3' exonuclease acting preferentially on double-stranded DNA.</text>
</comment>
<dbReference type="AlphaFoldDB" id="A0A7Z0D409"/>
<dbReference type="PANTHER" id="PTHR42646">
    <property type="entry name" value="FLAP ENDONUCLEASE XNI"/>
    <property type="match status" value="1"/>
</dbReference>
<organism evidence="8 9">
    <name type="scientific">Spelaeicoccus albus</name>
    <dbReference type="NCBI Taxonomy" id="1280376"/>
    <lineage>
        <taxon>Bacteria</taxon>
        <taxon>Bacillati</taxon>
        <taxon>Actinomycetota</taxon>
        <taxon>Actinomycetes</taxon>
        <taxon>Micrococcales</taxon>
        <taxon>Brevibacteriaceae</taxon>
        <taxon>Spelaeicoccus</taxon>
    </lineage>
</organism>
<dbReference type="InterPro" id="IPR038969">
    <property type="entry name" value="FEN"/>
</dbReference>
<keyword evidence="4" id="KW-0238">DNA-binding</keyword>